<evidence type="ECO:0000259" key="5">
    <source>
        <dbReference type="Pfam" id="PF01266"/>
    </source>
</evidence>
<dbReference type="EMBL" id="CP029289">
    <property type="protein sequence ID" value="AWR93411.1"/>
    <property type="molecule type" value="Genomic_DNA"/>
</dbReference>
<dbReference type="GeneID" id="36830709"/>
<keyword evidence="3" id="KW-0285">Flavoprotein</keyword>
<dbReference type="Gene3D" id="3.50.50.60">
    <property type="entry name" value="FAD/NAD(P)-binding domain"/>
    <property type="match status" value="2"/>
</dbReference>
<dbReference type="GO" id="GO:0016491">
    <property type="term" value="F:oxidoreductase activity"/>
    <property type="evidence" value="ECO:0007669"/>
    <property type="project" value="UniProtKB-KW"/>
</dbReference>
<evidence type="ECO:0000256" key="2">
    <source>
        <dbReference type="ARBA" id="ARBA00009410"/>
    </source>
</evidence>
<protein>
    <submittedName>
        <fullName evidence="6">FAD-dependent oxidoreductase</fullName>
    </submittedName>
</protein>
<dbReference type="InterPro" id="IPR036188">
    <property type="entry name" value="FAD/NAD-bd_sf"/>
</dbReference>
<dbReference type="PANTHER" id="PTHR13847">
    <property type="entry name" value="SARCOSINE DEHYDROGENASE-RELATED"/>
    <property type="match status" value="1"/>
</dbReference>
<dbReference type="AlphaFoldDB" id="A0A2U9IBL5"/>
<dbReference type="OrthoDB" id="168391at2157"/>
<evidence type="ECO:0000256" key="4">
    <source>
        <dbReference type="ARBA" id="ARBA00023002"/>
    </source>
</evidence>
<evidence type="ECO:0000313" key="7">
    <source>
        <dbReference type="Proteomes" id="UP000248044"/>
    </source>
</evidence>
<comment type="similarity">
    <text evidence="2">Belongs to the DadA oxidoreductase family.</text>
</comment>
<dbReference type="Proteomes" id="UP000248044">
    <property type="component" value="Chromosome"/>
</dbReference>
<evidence type="ECO:0000256" key="3">
    <source>
        <dbReference type="ARBA" id="ARBA00022630"/>
    </source>
</evidence>
<keyword evidence="4" id="KW-0560">Oxidoreductase</keyword>
<sequence length="360" mass="40504">MKVAIVGGGIIGLFTAYFLQKEGTDVTLYEKAELGSYSIHAAGLIEPYRFDKINSTEMIVKMLKYTIRGDTYIKSANKLWLTELIKELNKNPPKEAWNTLKEMAEFSLSQYKEMSEEKNDFDYFNDGLYEAYNDEKSLEKGIEEEKKSPFSVRFEVKELQGFAGAIYFPELSRISTEKFIKRISSEISKVKVINKEIASLDELNDFDSIVLASGIWTTKFINIPLTAFKGYGYRVNGNSKFKNAIVIVDDGVAISPLSDHIKITGGFDADFSFDSSRAELFLKKASKIVDINYIYEMDMGFRPCSPDGFPILGKKGKVTIATGACRLGWSYAPAMGKYAADLALDKIKSLGYMSRFIDNI</sequence>
<dbReference type="Gene3D" id="3.30.9.10">
    <property type="entry name" value="D-Amino Acid Oxidase, subunit A, domain 2"/>
    <property type="match status" value="1"/>
</dbReference>
<gene>
    <name evidence="6" type="ORF">DFR85_01095</name>
</gene>
<dbReference type="SUPFAM" id="SSF51971">
    <property type="entry name" value="Nucleotide-binding domain"/>
    <property type="match status" value="1"/>
</dbReference>
<proteinExistence type="inferred from homology"/>
<dbReference type="GO" id="GO:0005737">
    <property type="term" value="C:cytoplasm"/>
    <property type="evidence" value="ECO:0007669"/>
    <property type="project" value="TreeGrafter"/>
</dbReference>
<dbReference type="RefSeq" id="WP_110269295.1">
    <property type="nucleotide sequence ID" value="NZ_CP029289.2"/>
</dbReference>
<name>A0A2U9IBL5_9CREN</name>
<comment type="cofactor">
    <cofactor evidence="1">
        <name>FAD</name>
        <dbReference type="ChEBI" id="CHEBI:57692"/>
    </cofactor>
</comment>
<dbReference type="Pfam" id="PF01266">
    <property type="entry name" value="DAO"/>
    <property type="match status" value="1"/>
</dbReference>
<dbReference type="PANTHER" id="PTHR13847:SF286">
    <property type="entry name" value="D-AMINO ACID DEHYDROGENASE"/>
    <property type="match status" value="1"/>
</dbReference>
<feature type="domain" description="FAD dependent oxidoreductase" evidence="5">
    <location>
        <begin position="2"/>
        <end position="342"/>
    </location>
</feature>
<evidence type="ECO:0000313" key="6">
    <source>
        <dbReference type="EMBL" id="AWR93411.1"/>
    </source>
</evidence>
<evidence type="ECO:0000256" key="1">
    <source>
        <dbReference type="ARBA" id="ARBA00001974"/>
    </source>
</evidence>
<dbReference type="InterPro" id="IPR006076">
    <property type="entry name" value="FAD-dep_OxRdtase"/>
</dbReference>
<accession>A0A2U9IBL5</accession>
<organism evidence="6 7">
    <name type="scientific">Acidianus brierleyi</name>
    <dbReference type="NCBI Taxonomy" id="41673"/>
    <lineage>
        <taxon>Archaea</taxon>
        <taxon>Thermoproteota</taxon>
        <taxon>Thermoprotei</taxon>
        <taxon>Sulfolobales</taxon>
        <taxon>Sulfolobaceae</taxon>
        <taxon>Acidianus</taxon>
    </lineage>
</organism>
<keyword evidence="7" id="KW-1185">Reference proteome</keyword>
<dbReference type="KEGG" id="abri:DFR85_01095"/>
<reference evidence="6 7" key="1">
    <citation type="submission" date="2018-05" db="EMBL/GenBank/DDBJ databases">
        <title>Complete Genome Sequences of Extremely Thermoacidophilic, Metal-Mobilizing Type-Strain Members of the Archaeal Family Sulfolobaceae: Acidianus brierleyi DSM-1651T, Acidianus sulfidivorans DSM-18786T, Metallosphaera hakonensis DSM-7519T, and Metallosphaera prunae DSM-10039T.</title>
        <authorList>
            <person name="Counts J.A."/>
            <person name="Kelly R.M."/>
        </authorList>
    </citation>
    <scope>NUCLEOTIDE SEQUENCE [LARGE SCALE GENOMIC DNA]</scope>
    <source>
        <strain evidence="6 7">DSM 1651</strain>
    </source>
</reference>